<evidence type="ECO:0000256" key="8">
    <source>
        <dbReference type="HAMAP-Rule" id="MF_00728"/>
    </source>
</evidence>
<evidence type="ECO:0000256" key="4">
    <source>
        <dbReference type="ARBA" id="ARBA00023054"/>
    </source>
</evidence>
<evidence type="ECO:0000256" key="3">
    <source>
        <dbReference type="ARBA" id="ARBA00022989"/>
    </source>
</evidence>
<reference evidence="10" key="1">
    <citation type="submission" date="2022-11" db="EMBL/GenBank/DDBJ databases">
        <title>WGS of Natronobacillus azotifigens 24KS-1, an anaerobic diazotrophic haloalkaliphile from soda-rich habitats.</title>
        <authorList>
            <person name="Sorokin D.Y."/>
            <person name="Merkel A.Y."/>
        </authorList>
    </citation>
    <scope>NUCLEOTIDE SEQUENCE</scope>
    <source>
        <strain evidence="10">24KS-1</strain>
    </source>
</reference>
<dbReference type="GO" id="GO:0000917">
    <property type="term" value="P:division septum assembly"/>
    <property type="evidence" value="ECO:0007669"/>
    <property type="project" value="UniProtKB-KW"/>
</dbReference>
<keyword evidence="1 8" id="KW-0132">Cell division</keyword>
<sequence length="568" mass="67110">MGENTVAYIIGFILIIIALIIVGLILRKKVYDEVDRLEAWKMDIMNRSVTKELQRVKALNLSGETQEKFESWKETWDQILTRTLPDIEEFLLDAEEAADRFRMGTAKKNLKAVEQTLNDIEETIERMYTELDALLDSEKQSRKEVAEVLPLMKELRNLLIQNRHLYGQAEYRFEKEINEQQELLDEFYSASDSGNYYEARKIIDSIRQNLNLLFEKIEEFPIIYKKCKREVPDQIHELLIGIQEMKEEGYRIEHHNLEKELKGFQEQLEKQVELLEKKDVDDLYSMIETIEERISEIYLLLEKEAQAKTYLEKHLDPFDNLIQEVAADFDATNEEVTELQKTYYLEESDMELYRNLEKWIHQLERQYHQLTSDLEADKETYISMRDQLESSYQDLKKLKESHQEFKAQVRTIRKEELEAKKKIQQLKRELFDANRKLQKSNLPGVPSFVWNTLDEATEKSEQVLEKLAQQPLDMGAVSHALKEAEISVQTMLEKTNLLIEQAYLVERVIQYANRYRSRYPLLAANLLEAEELFRSYAYEQALETATHALEEIEPGAIKRLESRIKIPS</sequence>
<gene>
    <name evidence="8 10" type="primary">ezrA</name>
    <name evidence="10" type="ORF">OWO01_08305</name>
</gene>
<dbReference type="InterPro" id="IPR010379">
    <property type="entry name" value="EzrA"/>
</dbReference>
<dbReference type="GO" id="GO:0005886">
    <property type="term" value="C:plasma membrane"/>
    <property type="evidence" value="ECO:0007669"/>
    <property type="project" value="UniProtKB-SubCell"/>
</dbReference>
<keyword evidence="8" id="KW-1003">Cell membrane</keyword>
<feature type="transmembrane region" description="Helical" evidence="9">
    <location>
        <begin position="6"/>
        <end position="26"/>
    </location>
</feature>
<comment type="subcellular location">
    <subcellularLocation>
        <location evidence="8">Cell membrane</location>
        <topology evidence="8">Single-pass membrane protein</topology>
    </subcellularLocation>
    <text evidence="8">Colocalized with FtsZ to the nascent septal site.</text>
</comment>
<keyword evidence="6 8" id="KW-0717">Septation</keyword>
<keyword evidence="7 8" id="KW-0131">Cell cycle</keyword>
<name>A0A9J6RD40_9BACI</name>
<evidence type="ECO:0000313" key="11">
    <source>
        <dbReference type="Proteomes" id="UP001084197"/>
    </source>
</evidence>
<comment type="caution">
    <text evidence="10">The sequence shown here is derived from an EMBL/GenBank/DDBJ whole genome shotgun (WGS) entry which is preliminary data.</text>
</comment>
<organism evidence="10 11">
    <name type="scientific">Natronobacillus azotifigens</name>
    <dbReference type="NCBI Taxonomy" id="472978"/>
    <lineage>
        <taxon>Bacteria</taxon>
        <taxon>Bacillati</taxon>
        <taxon>Bacillota</taxon>
        <taxon>Bacilli</taxon>
        <taxon>Bacillales</taxon>
        <taxon>Bacillaceae</taxon>
        <taxon>Natronobacillus</taxon>
    </lineage>
</organism>
<evidence type="ECO:0000256" key="2">
    <source>
        <dbReference type="ARBA" id="ARBA00022692"/>
    </source>
</evidence>
<dbReference type="NCBIfam" id="NF003413">
    <property type="entry name" value="PRK04778.1-7"/>
    <property type="match status" value="1"/>
</dbReference>
<keyword evidence="2 8" id="KW-0812">Transmembrane</keyword>
<dbReference type="HAMAP" id="MF_00728">
    <property type="entry name" value="EzrA"/>
    <property type="match status" value="1"/>
</dbReference>
<dbReference type="Pfam" id="PF06160">
    <property type="entry name" value="EzrA"/>
    <property type="match status" value="1"/>
</dbReference>
<evidence type="ECO:0000256" key="5">
    <source>
        <dbReference type="ARBA" id="ARBA00023136"/>
    </source>
</evidence>
<dbReference type="GO" id="GO:0000921">
    <property type="term" value="P:septin ring assembly"/>
    <property type="evidence" value="ECO:0007669"/>
    <property type="project" value="InterPro"/>
</dbReference>
<comment type="function">
    <text evidence="8">Negative regulator of FtsZ ring formation; modulates the frequency and position of FtsZ ring formation. Inhibits FtsZ ring formation at polar sites. Interacts either with FtsZ or with one of its binding partners to promote depolymerization.</text>
</comment>
<feature type="topological domain" description="Cytoplasmic" evidence="8">
    <location>
        <begin position="27"/>
        <end position="568"/>
    </location>
</feature>
<comment type="similarity">
    <text evidence="8">Belongs to the EzrA family.</text>
</comment>
<feature type="topological domain" description="Extracellular" evidence="8">
    <location>
        <begin position="1"/>
        <end position="7"/>
    </location>
</feature>
<feature type="coiled-coil region" evidence="8">
    <location>
        <begin position="322"/>
        <end position="436"/>
    </location>
</feature>
<evidence type="ECO:0000256" key="6">
    <source>
        <dbReference type="ARBA" id="ARBA00023210"/>
    </source>
</evidence>
<evidence type="ECO:0000256" key="9">
    <source>
        <dbReference type="SAM" id="Phobius"/>
    </source>
</evidence>
<evidence type="ECO:0000313" key="10">
    <source>
        <dbReference type="EMBL" id="MCZ0703212.1"/>
    </source>
</evidence>
<dbReference type="GO" id="GO:0005940">
    <property type="term" value="C:septin ring"/>
    <property type="evidence" value="ECO:0007669"/>
    <property type="project" value="InterPro"/>
</dbReference>
<dbReference type="EMBL" id="JAPRAT010000014">
    <property type="protein sequence ID" value="MCZ0703212.1"/>
    <property type="molecule type" value="Genomic_DNA"/>
</dbReference>
<keyword evidence="11" id="KW-1185">Reference proteome</keyword>
<accession>A0A9J6RD40</accession>
<keyword evidence="3 8" id="KW-1133">Transmembrane helix</keyword>
<evidence type="ECO:0000256" key="7">
    <source>
        <dbReference type="ARBA" id="ARBA00023306"/>
    </source>
</evidence>
<feature type="coiled-coil region" evidence="8">
    <location>
        <begin position="103"/>
        <end position="137"/>
    </location>
</feature>
<dbReference type="AlphaFoldDB" id="A0A9J6RD40"/>
<feature type="coiled-coil region" evidence="8">
    <location>
        <begin position="247"/>
        <end position="278"/>
    </location>
</feature>
<dbReference type="RefSeq" id="WP_268779984.1">
    <property type="nucleotide sequence ID" value="NZ_JAPRAT010000014.1"/>
</dbReference>
<protein>
    <recommendedName>
        <fullName evidence="8">Septation ring formation regulator EzrA</fullName>
    </recommendedName>
</protein>
<dbReference type="Proteomes" id="UP001084197">
    <property type="component" value="Unassembled WGS sequence"/>
</dbReference>
<keyword evidence="5 8" id="KW-0472">Membrane</keyword>
<proteinExistence type="inferred from homology"/>
<evidence type="ECO:0000256" key="1">
    <source>
        <dbReference type="ARBA" id="ARBA00022618"/>
    </source>
</evidence>
<keyword evidence="4 8" id="KW-0175">Coiled coil</keyword>